<name>H8K8E3_RICAC</name>
<protein>
    <submittedName>
        <fullName evidence="1">Multidrug ABC transporter ATPase and permease</fullName>
    </submittedName>
</protein>
<dbReference type="KEGG" id="rau:MC5_06480"/>
<evidence type="ECO:0000313" key="2">
    <source>
        <dbReference type="Proteomes" id="UP000007589"/>
    </source>
</evidence>
<dbReference type="Proteomes" id="UP000007589">
    <property type="component" value="Chromosome"/>
</dbReference>
<dbReference type="HOGENOM" id="CLU_212786_0_0_5"/>
<proteinExistence type="predicted"/>
<sequence length="55" mass="6184">MMIAPFASALCILFYITMPIKLLLDWFNQNAKVTFAQSYKPVMVFIAAQAILDVA</sequence>
<reference evidence="2" key="1">
    <citation type="submission" date="2012-02" db="EMBL/GenBank/DDBJ databases">
        <title>Complete genome sequence of Rickettsia australis strain Cutlack.</title>
        <authorList>
            <person name="Johnson S.L."/>
            <person name="Munk A.C."/>
            <person name="Han S."/>
            <person name="Bruce D.C."/>
            <person name="Dasch G.A."/>
        </authorList>
    </citation>
    <scope>NUCLEOTIDE SEQUENCE [LARGE SCALE GENOMIC DNA]</scope>
    <source>
        <strain evidence="2">Cutlack</strain>
    </source>
</reference>
<dbReference type="EMBL" id="CP003338">
    <property type="protein sequence ID" value="AFC71536.1"/>
    <property type="molecule type" value="Genomic_DNA"/>
</dbReference>
<evidence type="ECO:0000313" key="1">
    <source>
        <dbReference type="EMBL" id="AFC71536.1"/>
    </source>
</evidence>
<organism evidence="1 2">
    <name type="scientific">Rickettsia australis (strain Cutlack)</name>
    <dbReference type="NCBI Taxonomy" id="1105110"/>
    <lineage>
        <taxon>Bacteria</taxon>
        <taxon>Pseudomonadati</taxon>
        <taxon>Pseudomonadota</taxon>
        <taxon>Alphaproteobacteria</taxon>
        <taxon>Rickettsiales</taxon>
        <taxon>Rickettsiaceae</taxon>
        <taxon>Rickettsieae</taxon>
        <taxon>Rickettsia</taxon>
        <taxon>spotted fever group</taxon>
    </lineage>
</organism>
<gene>
    <name evidence="1" type="ordered locus">MC5_06480</name>
</gene>
<keyword evidence="2" id="KW-1185">Reference proteome</keyword>
<dbReference type="AlphaFoldDB" id="H8K8E3"/>
<accession>H8K8E3</accession>
<dbReference type="STRING" id="1105110.MC5_06480"/>